<keyword evidence="2" id="KW-1185">Reference proteome</keyword>
<dbReference type="Proteomes" id="UP000053398">
    <property type="component" value="Unassembled WGS sequence"/>
</dbReference>
<dbReference type="EMBL" id="LMWP01000008">
    <property type="protein sequence ID" value="KUN30859.1"/>
    <property type="molecule type" value="Genomic_DNA"/>
</dbReference>
<organism evidence="1 2">
    <name type="scientific">Streptomyces corchorusii</name>
    <name type="common">Streptomyces chibaensis</name>
    <dbReference type="NCBI Taxonomy" id="1903"/>
    <lineage>
        <taxon>Bacteria</taxon>
        <taxon>Bacillati</taxon>
        <taxon>Actinomycetota</taxon>
        <taxon>Actinomycetes</taxon>
        <taxon>Kitasatosporales</taxon>
        <taxon>Streptomycetaceae</taxon>
        <taxon>Streptomyces</taxon>
    </lineage>
</organism>
<gene>
    <name evidence="1" type="ORF">AQJ11_09070</name>
</gene>
<comment type="caution">
    <text evidence="1">The sequence shown here is derived from an EMBL/GenBank/DDBJ whole genome shotgun (WGS) entry which is preliminary data.</text>
</comment>
<sequence length="78" mass="7924">MVSGSPGLGGDIPGNAERLLTAARTATVATGVFRIRRHPADGMAAGHARPRKAYGRRLLPGLASVAPPHSGRAASTGR</sequence>
<dbReference type="AlphaFoldDB" id="A0A101QJA4"/>
<evidence type="ECO:0000313" key="1">
    <source>
        <dbReference type="EMBL" id="KUN30859.1"/>
    </source>
</evidence>
<proteinExistence type="predicted"/>
<protein>
    <submittedName>
        <fullName evidence="1">Uncharacterized protein</fullName>
    </submittedName>
</protein>
<accession>A0A101QJA4</accession>
<dbReference type="RefSeq" id="WP_059262517.1">
    <property type="nucleotide sequence ID" value="NZ_KQ948353.1"/>
</dbReference>
<reference evidence="1 2" key="1">
    <citation type="submission" date="2015-10" db="EMBL/GenBank/DDBJ databases">
        <title>Draft genome sequence of Streptomyces corchorusii DSM 40340, type strain for the species Streptomyces corchorusii.</title>
        <authorList>
            <person name="Ruckert C."/>
            <person name="Winkler A."/>
            <person name="Kalinowski J."/>
            <person name="Kampfer P."/>
            <person name="Glaeser S."/>
        </authorList>
    </citation>
    <scope>NUCLEOTIDE SEQUENCE [LARGE SCALE GENOMIC DNA]</scope>
    <source>
        <strain evidence="1 2">DSM 40340</strain>
    </source>
</reference>
<evidence type="ECO:0000313" key="2">
    <source>
        <dbReference type="Proteomes" id="UP000053398"/>
    </source>
</evidence>
<name>A0A101QJA4_STRCK</name>